<evidence type="ECO:0000313" key="2">
    <source>
        <dbReference type="Proteomes" id="UP000280395"/>
    </source>
</evidence>
<dbReference type="EMBL" id="RBUA01001475">
    <property type="protein sequence ID" value="RMU42305.1"/>
    <property type="molecule type" value="Genomic_DNA"/>
</dbReference>
<proteinExistence type="predicted"/>
<dbReference type="Proteomes" id="UP000280395">
    <property type="component" value="Unassembled WGS sequence"/>
</dbReference>
<evidence type="ECO:0000313" key="1">
    <source>
        <dbReference type="EMBL" id="RMU42305.1"/>
    </source>
</evidence>
<sequence length="118" mass="12907">MLDRYSNWRDNCGYPEEALLEYFKQANDPQRDATQCAARLASLTGWTSSEVLAANALLTGSDRIASSMHEVDWLSRMHSASDVTGLSARQLLSATDLTATSTDSHWKSVGEAVIAANR</sequence>
<gene>
    <name evidence="1" type="ORF">ALP29_201285</name>
</gene>
<name>A0A3M5U8P6_PSESX</name>
<reference evidence="1 2" key="1">
    <citation type="submission" date="2018-08" db="EMBL/GenBank/DDBJ databases">
        <title>Recombination of ecologically and evolutionarily significant loci maintains genetic cohesion in the Pseudomonas syringae species complex.</title>
        <authorList>
            <person name="Dillon M."/>
            <person name="Thakur S."/>
            <person name="Almeida R.N.D."/>
            <person name="Weir B.S."/>
            <person name="Guttman D.S."/>
        </authorList>
    </citation>
    <scope>NUCLEOTIDE SEQUENCE [LARGE SCALE GENOMIC DNA]</scope>
    <source>
        <strain evidence="1 2">ICMP 14479</strain>
    </source>
</reference>
<protein>
    <submittedName>
        <fullName evidence="1">Uncharacterized protein</fullName>
    </submittedName>
</protein>
<dbReference type="AlphaFoldDB" id="A0A3M5U8P6"/>
<organism evidence="1 2">
    <name type="scientific">Pseudomonas syringae pv. avii</name>
    <dbReference type="NCBI Taxonomy" id="663959"/>
    <lineage>
        <taxon>Bacteria</taxon>
        <taxon>Pseudomonadati</taxon>
        <taxon>Pseudomonadota</taxon>
        <taxon>Gammaproteobacteria</taxon>
        <taxon>Pseudomonadales</taxon>
        <taxon>Pseudomonadaceae</taxon>
        <taxon>Pseudomonas</taxon>
        <taxon>Pseudomonas syringae</taxon>
    </lineage>
</organism>
<comment type="caution">
    <text evidence="1">The sequence shown here is derived from an EMBL/GenBank/DDBJ whole genome shotgun (WGS) entry which is preliminary data.</text>
</comment>
<accession>A0A3M5U8P6</accession>